<dbReference type="FunFam" id="3.30.70.270:FF:000001">
    <property type="entry name" value="Diguanylate cyclase domain protein"/>
    <property type="match status" value="1"/>
</dbReference>
<dbReference type="SUPFAM" id="SSF47757">
    <property type="entry name" value="Chemotaxis receptor methyltransferase CheR, N-terminal domain"/>
    <property type="match status" value="1"/>
</dbReference>
<dbReference type="Gene3D" id="3.30.450.20">
    <property type="entry name" value="PAS domain"/>
    <property type="match status" value="3"/>
</dbReference>
<evidence type="ECO:0000313" key="16">
    <source>
        <dbReference type="Proteomes" id="UP000251800"/>
    </source>
</evidence>
<dbReference type="InterPro" id="IPR035919">
    <property type="entry name" value="EAL_sf"/>
</dbReference>
<feature type="active site" evidence="7">
    <location>
        <position position="29"/>
    </location>
</feature>
<dbReference type="Proteomes" id="UP000251800">
    <property type="component" value="Unassembled WGS sequence"/>
</dbReference>
<name>A0A383XRQ0_9GAMM</name>
<evidence type="ECO:0000313" key="15">
    <source>
        <dbReference type="EMBL" id="PWN55304.1"/>
    </source>
</evidence>
<proteinExistence type="predicted"/>
<dbReference type="InterPro" id="IPR013656">
    <property type="entry name" value="PAS_4"/>
</dbReference>
<evidence type="ECO:0000256" key="7">
    <source>
        <dbReference type="PROSITE-ProRule" id="PRU00050"/>
    </source>
</evidence>
<keyword evidence="6" id="KW-0949">S-adenosyl-L-methionine</keyword>
<dbReference type="Gene3D" id="3.40.50.180">
    <property type="entry name" value="Methylesterase CheB, C-terminal domain"/>
    <property type="match status" value="1"/>
</dbReference>
<dbReference type="InterPro" id="IPR052155">
    <property type="entry name" value="Biofilm_reg_signaling"/>
</dbReference>
<keyword evidence="5" id="KW-0808">Transferase</keyword>
<accession>A0A383XRQ0</accession>
<dbReference type="Pfam" id="PF01739">
    <property type="entry name" value="CheR"/>
    <property type="match status" value="1"/>
</dbReference>
<evidence type="ECO:0000259" key="9">
    <source>
        <dbReference type="PROSITE" id="PS50112"/>
    </source>
</evidence>
<dbReference type="CDD" id="cd01949">
    <property type="entry name" value="GGDEF"/>
    <property type="match status" value="1"/>
</dbReference>
<comment type="caution">
    <text evidence="15">The sequence shown here is derived from an EMBL/GenBank/DDBJ whole genome shotgun (WGS) entry which is preliminary data.</text>
</comment>
<dbReference type="Gene3D" id="3.20.20.450">
    <property type="entry name" value="EAL domain"/>
    <property type="match status" value="1"/>
</dbReference>
<dbReference type="InterPro" id="IPR000700">
    <property type="entry name" value="PAS-assoc_C"/>
</dbReference>
<dbReference type="Gene3D" id="3.40.50.150">
    <property type="entry name" value="Vaccinia Virus protein VP39"/>
    <property type="match status" value="1"/>
</dbReference>
<dbReference type="InterPro" id="IPR000780">
    <property type="entry name" value="CheR_MeTrfase"/>
</dbReference>
<dbReference type="SUPFAM" id="SSF52738">
    <property type="entry name" value="Methylesterase CheB, C-terminal domain"/>
    <property type="match status" value="1"/>
</dbReference>
<reference evidence="15 16" key="1">
    <citation type="submission" date="2018-05" db="EMBL/GenBank/DDBJ databases">
        <title>Abyssibacter profundi OUC007T gen. nov., sp. nov, a marine bacterium isolated from seawater of the Mariana Trench.</title>
        <authorList>
            <person name="Zhou S."/>
        </authorList>
    </citation>
    <scope>NUCLEOTIDE SEQUENCE [LARGE SCALE GENOMIC DNA]</scope>
    <source>
        <strain evidence="15 16">OUC007</strain>
    </source>
</reference>
<dbReference type="GO" id="GO:0008984">
    <property type="term" value="F:protein-glutamate methylesterase activity"/>
    <property type="evidence" value="ECO:0007669"/>
    <property type="project" value="InterPro"/>
</dbReference>
<dbReference type="SMART" id="SM00091">
    <property type="entry name" value="PAS"/>
    <property type="match status" value="3"/>
</dbReference>
<dbReference type="InterPro" id="IPR022641">
    <property type="entry name" value="CheR_N"/>
</dbReference>
<evidence type="ECO:0000259" key="12">
    <source>
        <dbReference type="PROSITE" id="PS50123"/>
    </source>
</evidence>
<dbReference type="InterPro" id="IPR035965">
    <property type="entry name" value="PAS-like_dom_sf"/>
</dbReference>
<dbReference type="PROSITE" id="PS50883">
    <property type="entry name" value="EAL"/>
    <property type="match status" value="1"/>
</dbReference>
<dbReference type="Gene3D" id="1.10.155.10">
    <property type="entry name" value="Chemotaxis receptor methyltransferase CheR, N-terminal domain"/>
    <property type="match status" value="1"/>
</dbReference>
<evidence type="ECO:0000256" key="3">
    <source>
        <dbReference type="ARBA" id="ARBA00012534"/>
    </source>
</evidence>
<feature type="domain" description="EAL" evidence="13">
    <location>
        <begin position="1454"/>
        <end position="1701"/>
    </location>
</feature>
<dbReference type="InterPro" id="IPR022642">
    <property type="entry name" value="CheR_C"/>
</dbReference>
<dbReference type="SUPFAM" id="SSF53335">
    <property type="entry name" value="S-adenosyl-L-methionine-dependent methyltransferases"/>
    <property type="match status" value="1"/>
</dbReference>
<evidence type="ECO:0000259" key="14">
    <source>
        <dbReference type="PROSITE" id="PS50887"/>
    </source>
</evidence>
<dbReference type="GO" id="GO:0005737">
    <property type="term" value="C:cytoplasm"/>
    <property type="evidence" value="ECO:0007669"/>
    <property type="project" value="InterPro"/>
</dbReference>
<dbReference type="InterPro" id="IPR029787">
    <property type="entry name" value="Nucleotide_cyclase"/>
</dbReference>
<feature type="domain" description="PAS" evidence="9">
    <location>
        <begin position="1147"/>
        <end position="1220"/>
    </location>
</feature>
<keyword evidence="7" id="KW-0378">Hydrolase</keyword>
<dbReference type="NCBIfam" id="TIGR00229">
    <property type="entry name" value="sensory_box"/>
    <property type="match status" value="2"/>
</dbReference>
<evidence type="ECO:0000256" key="8">
    <source>
        <dbReference type="SAM" id="MobiDB-lite"/>
    </source>
</evidence>
<dbReference type="Gene3D" id="3.30.450.40">
    <property type="match status" value="1"/>
</dbReference>
<evidence type="ECO:0000256" key="2">
    <source>
        <dbReference type="ARBA" id="ARBA00001946"/>
    </source>
</evidence>
<dbReference type="Pfam" id="PF08448">
    <property type="entry name" value="PAS_4"/>
    <property type="match status" value="1"/>
</dbReference>
<dbReference type="CDD" id="cd01948">
    <property type="entry name" value="EAL"/>
    <property type="match status" value="1"/>
</dbReference>
<dbReference type="PANTHER" id="PTHR44757">
    <property type="entry name" value="DIGUANYLATE CYCLASE DGCP"/>
    <property type="match status" value="1"/>
</dbReference>
<dbReference type="Gene3D" id="3.30.70.270">
    <property type="match status" value="1"/>
</dbReference>
<dbReference type="InterPro" id="IPR001633">
    <property type="entry name" value="EAL_dom"/>
</dbReference>
<evidence type="ECO:0000259" key="10">
    <source>
        <dbReference type="PROSITE" id="PS50113"/>
    </source>
</evidence>
<dbReference type="SUPFAM" id="SSF55781">
    <property type="entry name" value="GAF domain-like"/>
    <property type="match status" value="1"/>
</dbReference>
<evidence type="ECO:0000256" key="4">
    <source>
        <dbReference type="ARBA" id="ARBA00022603"/>
    </source>
</evidence>
<dbReference type="NCBIfam" id="TIGR00254">
    <property type="entry name" value="GGDEF"/>
    <property type="match status" value="1"/>
</dbReference>
<dbReference type="PROSITE" id="PS50887">
    <property type="entry name" value="GGDEF"/>
    <property type="match status" value="1"/>
</dbReference>
<dbReference type="InterPro" id="IPR043128">
    <property type="entry name" value="Rev_trsase/Diguanyl_cyclase"/>
</dbReference>
<dbReference type="InterPro" id="IPR036804">
    <property type="entry name" value="CheR_N_sf"/>
</dbReference>
<keyword evidence="7" id="KW-0145">Chemotaxis</keyword>
<comment type="cofactor">
    <cofactor evidence="2">
        <name>Mg(2+)</name>
        <dbReference type="ChEBI" id="CHEBI:18420"/>
    </cofactor>
</comment>
<dbReference type="RefSeq" id="WP_109720847.1">
    <property type="nucleotide sequence ID" value="NZ_QEQK01000011.1"/>
</dbReference>
<dbReference type="EMBL" id="QEQK01000011">
    <property type="protein sequence ID" value="PWN55304.1"/>
    <property type="molecule type" value="Genomic_DNA"/>
</dbReference>
<dbReference type="InterPro" id="IPR000673">
    <property type="entry name" value="Sig_transdc_resp-reg_Me-estase"/>
</dbReference>
<keyword evidence="16" id="KW-1185">Reference proteome</keyword>
<dbReference type="GO" id="GO:0008983">
    <property type="term" value="F:protein-glutamate O-methyltransferase activity"/>
    <property type="evidence" value="ECO:0007669"/>
    <property type="project" value="UniProtKB-EC"/>
</dbReference>
<dbReference type="Pfam" id="PF03705">
    <property type="entry name" value="CheR_N"/>
    <property type="match status" value="1"/>
</dbReference>
<feature type="domain" description="CheB-type methylesterase" evidence="11">
    <location>
        <begin position="19"/>
        <end position="199"/>
    </location>
</feature>
<dbReference type="SMART" id="SM00052">
    <property type="entry name" value="EAL"/>
    <property type="match status" value="1"/>
</dbReference>
<feature type="domain" description="GGDEF" evidence="14">
    <location>
        <begin position="1310"/>
        <end position="1443"/>
    </location>
</feature>
<dbReference type="SUPFAM" id="SSF55073">
    <property type="entry name" value="Nucleotide cyclase"/>
    <property type="match status" value="1"/>
</dbReference>
<dbReference type="PROSITE" id="PS50113">
    <property type="entry name" value="PAC"/>
    <property type="match status" value="1"/>
</dbReference>
<feature type="region of interest" description="Disordered" evidence="8">
    <location>
        <begin position="680"/>
        <end position="705"/>
    </location>
</feature>
<dbReference type="CDD" id="cd00130">
    <property type="entry name" value="PAS"/>
    <property type="match status" value="2"/>
</dbReference>
<evidence type="ECO:0000256" key="6">
    <source>
        <dbReference type="ARBA" id="ARBA00022691"/>
    </source>
</evidence>
<organism evidence="15 16">
    <name type="scientific">Abyssibacter profundi</name>
    <dbReference type="NCBI Taxonomy" id="2182787"/>
    <lineage>
        <taxon>Bacteria</taxon>
        <taxon>Pseudomonadati</taxon>
        <taxon>Pseudomonadota</taxon>
        <taxon>Gammaproteobacteria</taxon>
        <taxon>Chromatiales</taxon>
        <taxon>Oceanococcaceae</taxon>
        <taxon>Abyssibacter</taxon>
    </lineage>
</organism>
<feature type="compositionally biased region" description="Low complexity" evidence="8">
    <location>
        <begin position="680"/>
        <end position="691"/>
    </location>
</feature>
<feature type="domain" description="CheR-type methyltransferase" evidence="12">
    <location>
        <begin position="220"/>
        <end position="461"/>
    </location>
</feature>
<dbReference type="EC" id="2.1.1.80" evidence="3"/>
<dbReference type="InterPro" id="IPR035909">
    <property type="entry name" value="CheB_C"/>
</dbReference>
<keyword evidence="4" id="KW-0489">Methyltransferase</keyword>
<dbReference type="InterPro" id="IPR000160">
    <property type="entry name" value="GGDEF_dom"/>
</dbReference>
<dbReference type="PANTHER" id="PTHR44757:SF4">
    <property type="entry name" value="DIGUANYLATE CYCLASE DGCE-RELATED"/>
    <property type="match status" value="1"/>
</dbReference>
<feature type="compositionally biased region" description="Polar residues" evidence="8">
    <location>
        <begin position="692"/>
        <end position="705"/>
    </location>
</feature>
<dbReference type="InterPro" id="IPR000014">
    <property type="entry name" value="PAS"/>
</dbReference>
<dbReference type="Pfam" id="PF00563">
    <property type="entry name" value="EAL"/>
    <property type="match status" value="1"/>
</dbReference>
<dbReference type="PROSITE" id="PS50122">
    <property type="entry name" value="CHEB"/>
    <property type="match status" value="1"/>
</dbReference>
<dbReference type="SUPFAM" id="SSF55785">
    <property type="entry name" value="PYP-like sensor domain (PAS domain)"/>
    <property type="match status" value="2"/>
</dbReference>
<dbReference type="PROSITE" id="PS50112">
    <property type="entry name" value="PAS"/>
    <property type="match status" value="2"/>
</dbReference>
<dbReference type="InterPro" id="IPR029063">
    <property type="entry name" value="SAM-dependent_MTases_sf"/>
</dbReference>
<evidence type="ECO:0000256" key="5">
    <source>
        <dbReference type="ARBA" id="ARBA00022679"/>
    </source>
</evidence>
<dbReference type="Pfam" id="PF01339">
    <property type="entry name" value="CheB_methylest"/>
    <property type="match status" value="1"/>
</dbReference>
<evidence type="ECO:0000259" key="13">
    <source>
        <dbReference type="PROSITE" id="PS50883"/>
    </source>
</evidence>
<dbReference type="SUPFAM" id="SSF141868">
    <property type="entry name" value="EAL domain-like"/>
    <property type="match status" value="1"/>
</dbReference>
<dbReference type="CDD" id="cd16434">
    <property type="entry name" value="CheB-CheR_fusion"/>
    <property type="match status" value="1"/>
</dbReference>
<comment type="catalytic activity">
    <reaction evidence="1">
        <text>L-glutamyl-[protein] + S-adenosyl-L-methionine = [protein]-L-glutamate 5-O-methyl ester + S-adenosyl-L-homocysteine</text>
        <dbReference type="Rhea" id="RHEA:24452"/>
        <dbReference type="Rhea" id="RHEA-COMP:10208"/>
        <dbReference type="Rhea" id="RHEA-COMP:10311"/>
        <dbReference type="ChEBI" id="CHEBI:29973"/>
        <dbReference type="ChEBI" id="CHEBI:57856"/>
        <dbReference type="ChEBI" id="CHEBI:59789"/>
        <dbReference type="ChEBI" id="CHEBI:82795"/>
        <dbReference type="EC" id="2.1.1.80"/>
    </reaction>
</comment>
<dbReference type="InterPro" id="IPR029016">
    <property type="entry name" value="GAF-like_dom_sf"/>
</dbReference>
<dbReference type="SMART" id="SM00138">
    <property type="entry name" value="MeTrc"/>
    <property type="match status" value="1"/>
</dbReference>
<feature type="active site" evidence="7">
    <location>
        <position position="148"/>
    </location>
</feature>
<dbReference type="Pfam" id="PF13426">
    <property type="entry name" value="PAS_9"/>
    <property type="match status" value="1"/>
</dbReference>
<dbReference type="PRINTS" id="PR00996">
    <property type="entry name" value="CHERMTFRASE"/>
</dbReference>
<dbReference type="PROSITE" id="PS50123">
    <property type="entry name" value="CHER"/>
    <property type="match status" value="1"/>
</dbReference>
<dbReference type="Pfam" id="PF00990">
    <property type="entry name" value="GGDEF"/>
    <property type="match status" value="1"/>
</dbReference>
<sequence length="1701" mass="187237">MAKQQNGIDENDQGSTTPDYPVMIGVVASAGGLAALKALCGELDQLVGASVMITQHVSPTHHSQLPELLAACTECKVETAKTGMRPAAGTIYVVPPDRDAVFQSGVIRLRKPDPDTSAHPSGDRLLVSIAASCDERCVAVILSGTGQDGSTGAKAVKAAGGVVLVQDPDTAQYDGMPRAAIRTGCADSVSTPAEIGRRLDTIGRSTGGLFLHELPNRDLDDDYTRVCRIVRRKTGLRLDNYKRGTVLRRIRRRIGMSSAASLDDYCDLLDNDEGEARQLASDVLIPVTAFFRDTGAFKAMAKAVKEVMTDRPSTDMVRCWVAGCATGEEAYSLAILLAEARRGQPDAPDFMIFVSDLKREVVDVARRGIYPAAALEPIPKELRDRYFEHVSDEYHASKLLRRRMVFATQNLIDDPPFSRMDMITCRNVMIYFSPESQRRVLGIFHYALNKDGILFLGKSETPDKYGELYSAIDARARIYRRVEGARAEDAQLRSAFDPTPRTPATKRQRVDSQAEALTNAVHSAAVKLFAPPSVVIDDANRPVHVIGDVSPFVGLPSGPTQWSVFDLLAAPILAEVRAMVFRCRSEGSSVEGGTYTIEKDNQMIAFSPSVHQTTINDVRYVIIAFHIREDEAYGAGRGDDDTGNAIANELERELATTRLHLQTVLEEVESANEELQSLNEELQSSNEELQSTNEELQTSNEEMQSTNEELMTVNDELAVKSDELAGTARDLEIIKETLNFPLIVLDENQRIRRYNSAASTVLELGSIKESANIRSAGWTVQFKQLGAGLAKLTGDEDEASVTLESDDGRTWRVHSSRYKDSEKTFGGHVITFMEISEERRTARALADREAYYRVAFEHSAVAMIITEANGTIRSANAALTALVGRDMDSLIGQPLNTLFTSRQKKGIEGALKSLRGNDSDAARLEAELVTADQSRWVSITMAATTELEDTAPYVIAQVVDIHTAKHRERKLSEEFTRLRLISELSRLVATDTAPADVIQQAVASLSVVFDDCRVAYAAVTPHYAAVTARARPEGTEPTQVTTIHGNERDKFAHQAMVRARTPAAWEATPLPWELLIPQQTLATTLDVPVVVHEELLGVLSLQSEASREWTQFEYSTLSGVADLLSLAYRNEQDDKHRASLVQALSDEKERVEVTLRSIGDGVITTDLEGRVEYMNPTAEDLIGTALTKAQGKSLFNVYRVVRSTDQRPLPNPIELCLRTKSLVEDADPDATLVSESGLRIPIDHSAAPIQDSQGEMTGAVLVFRDVSDERMLARELSYKATHDALTGLVNRTEFERRLHQLILGAGRHEEQHVMCFVDLDRFKVINDTCGHAAGDELLKQLSELLGQKLRRSDMLARLGGDEFGILLEHCTVERAEHIASEAIAALNELDFKWHGRSFQVGASIGIVTIDQSSASIPTVMSQADAACYAAKQRGRNQVCVYSGEDMSHGQRHDETDLLPQITNALEQDTFVFYFEPVILSEQRGSDEPFYLELTLRMPVDDGAPPMVASEFLPAAERYFLMTAIDRWVVHHALRQLAALNSESIRIGINLSGQSLGDATFTAYVLDEIEQAGINPAQLLFEITESAAVSYIAEAVHFIKSLRKLGCRFALDDFGTGMSSFAYLRDLPVDLLKVDKRFVQASPDSPVDRALIEAQVNIAKELGIETIAEGVETQEQSSTLRELGVVYQQGFLHADPKPLKDL</sequence>
<feature type="domain" description="PAC" evidence="10">
    <location>
        <begin position="1226"/>
        <end position="1278"/>
    </location>
</feature>
<dbReference type="GO" id="GO:0032259">
    <property type="term" value="P:methylation"/>
    <property type="evidence" value="ECO:0007669"/>
    <property type="project" value="UniProtKB-KW"/>
</dbReference>
<evidence type="ECO:0000256" key="1">
    <source>
        <dbReference type="ARBA" id="ARBA00001541"/>
    </source>
</evidence>
<dbReference type="SMART" id="SM00267">
    <property type="entry name" value="GGDEF"/>
    <property type="match status" value="1"/>
</dbReference>
<dbReference type="GO" id="GO:0006935">
    <property type="term" value="P:chemotaxis"/>
    <property type="evidence" value="ECO:0007669"/>
    <property type="project" value="UniProtKB-UniRule"/>
</dbReference>
<dbReference type="GO" id="GO:0000156">
    <property type="term" value="F:phosphorelay response regulator activity"/>
    <property type="evidence" value="ECO:0007669"/>
    <property type="project" value="InterPro"/>
</dbReference>
<feature type="domain" description="PAS" evidence="9">
    <location>
        <begin position="848"/>
        <end position="893"/>
    </location>
</feature>
<evidence type="ECO:0000259" key="11">
    <source>
        <dbReference type="PROSITE" id="PS50122"/>
    </source>
</evidence>
<dbReference type="OrthoDB" id="9816309at2"/>
<protein>
    <recommendedName>
        <fullName evidence="3">protein-glutamate O-methyltransferase</fullName>
        <ecNumber evidence="3">2.1.1.80</ecNumber>
    </recommendedName>
</protein>
<feature type="active site" evidence="7">
    <location>
        <position position="56"/>
    </location>
</feature>
<gene>
    <name evidence="15" type="ORF">DEH80_12515</name>
</gene>